<keyword evidence="1" id="KW-0472">Membrane</keyword>
<dbReference type="AlphaFoldDB" id="A0A9Q0NFY0"/>
<keyword evidence="1" id="KW-0812">Transmembrane</keyword>
<organism evidence="2 3">
    <name type="scientific">Pseudolycoriella hygida</name>
    <dbReference type="NCBI Taxonomy" id="35572"/>
    <lineage>
        <taxon>Eukaryota</taxon>
        <taxon>Metazoa</taxon>
        <taxon>Ecdysozoa</taxon>
        <taxon>Arthropoda</taxon>
        <taxon>Hexapoda</taxon>
        <taxon>Insecta</taxon>
        <taxon>Pterygota</taxon>
        <taxon>Neoptera</taxon>
        <taxon>Endopterygota</taxon>
        <taxon>Diptera</taxon>
        <taxon>Nematocera</taxon>
        <taxon>Sciaroidea</taxon>
        <taxon>Sciaridae</taxon>
        <taxon>Pseudolycoriella</taxon>
    </lineage>
</organism>
<sequence length="102" mass="12198">MRRRNLYPDKLVESLMNSTIAKHTKKKITANESEKKPIVAVTYVKGLFEKLKAVCRDCWSRQQMATDDFSYYIYLLLTLLPVYLFFKLIQWFGWENCRSNHI</sequence>
<gene>
    <name evidence="2" type="ORF">Bhyg_04839</name>
</gene>
<comment type="caution">
    <text evidence="2">The sequence shown here is derived from an EMBL/GenBank/DDBJ whole genome shotgun (WGS) entry which is preliminary data.</text>
</comment>
<evidence type="ECO:0000256" key="1">
    <source>
        <dbReference type="SAM" id="Phobius"/>
    </source>
</evidence>
<protein>
    <submittedName>
        <fullName evidence="2">Uncharacterized protein</fullName>
    </submittedName>
</protein>
<evidence type="ECO:0000313" key="2">
    <source>
        <dbReference type="EMBL" id="KAJ6649601.1"/>
    </source>
</evidence>
<keyword evidence="3" id="KW-1185">Reference proteome</keyword>
<reference evidence="2" key="1">
    <citation type="submission" date="2022-07" db="EMBL/GenBank/DDBJ databases">
        <authorList>
            <person name="Trinca V."/>
            <person name="Uliana J.V.C."/>
            <person name="Torres T.T."/>
            <person name="Ward R.J."/>
            <person name="Monesi N."/>
        </authorList>
    </citation>
    <scope>NUCLEOTIDE SEQUENCE</scope>
    <source>
        <strain evidence="2">HSMRA1968</strain>
        <tissue evidence="2">Whole embryos</tissue>
    </source>
</reference>
<evidence type="ECO:0000313" key="3">
    <source>
        <dbReference type="Proteomes" id="UP001151699"/>
    </source>
</evidence>
<dbReference type="OrthoDB" id="7762309at2759"/>
<name>A0A9Q0NFY0_9DIPT</name>
<dbReference type="EMBL" id="WJQU01000001">
    <property type="protein sequence ID" value="KAJ6649601.1"/>
    <property type="molecule type" value="Genomic_DNA"/>
</dbReference>
<keyword evidence="1" id="KW-1133">Transmembrane helix</keyword>
<dbReference type="Proteomes" id="UP001151699">
    <property type="component" value="Chromosome A"/>
</dbReference>
<accession>A0A9Q0NFY0</accession>
<feature type="transmembrane region" description="Helical" evidence="1">
    <location>
        <begin position="71"/>
        <end position="94"/>
    </location>
</feature>
<proteinExistence type="predicted"/>